<protein>
    <submittedName>
        <fullName evidence="1">ESX-1 secretion-associated protein</fullName>
    </submittedName>
</protein>
<dbReference type="RefSeq" id="WP_011782806.1">
    <property type="nucleotide sequence ID" value="NZ_CP070380.1"/>
</dbReference>
<name>A0ABT8HEZ6_MYCAO</name>
<gene>
    <name evidence="1" type="ORF">QYF68_16180</name>
</gene>
<dbReference type="Pfam" id="PF10824">
    <property type="entry name" value="T7SS_ESX_EspC"/>
    <property type="match status" value="1"/>
</dbReference>
<evidence type="ECO:0000313" key="1">
    <source>
        <dbReference type="EMBL" id="MDN4519343.1"/>
    </source>
</evidence>
<proteinExistence type="predicted"/>
<comment type="caution">
    <text evidence="1">The sequence shown here is derived from an EMBL/GenBank/DDBJ whole genome shotgun (WGS) entry which is preliminary data.</text>
</comment>
<dbReference type="EMBL" id="JAUHTC010000054">
    <property type="protein sequence ID" value="MDN4519343.1"/>
    <property type="molecule type" value="Genomic_DNA"/>
</dbReference>
<dbReference type="InterPro" id="IPR022536">
    <property type="entry name" value="EspC"/>
</dbReference>
<evidence type="ECO:0000313" key="2">
    <source>
        <dbReference type="Proteomes" id="UP001172687"/>
    </source>
</evidence>
<accession>A0ABT8HEZ6</accession>
<reference evidence="1" key="1">
    <citation type="submission" date="2023-07" db="EMBL/GenBank/DDBJ databases">
        <title>Degradation of tert-butanol by M. austroafricanum TBA100.</title>
        <authorList>
            <person name="Helbich S."/>
            <person name="Vainshtein Y."/>
        </authorList>
    </citation>
    <scope>NUCLEOTIDE SEQUENCE</scope>
    <source>
        <strain evidence="1">TBA100</strain>
    </source>
</reference>
<organism evidence="1 2">
    <name type="scientific">Mycolicibacterium austroafricanum</name>
    <name type="common">Mycobacterium austroafricanum</name>
    <dbReference type="NCBI Taxonomy" id="39687"/>
    <lineage>
        <taxon>Bacteria</taxon>
        <taxon>Bacillati</taxon>
        <taxon>Actinomycetota</taxon>
        <taxon>Actinomycetes</taxon>
        <taxon>Mycobacteriales</taxon>
        <taxon>Mycobacteriaceae</taxon>
        <taxon>Mycolicibacterium</taxon>
    </lineage>
</organism>
<dbReference type="Proteomes" id="UP001172687">
    <property type="component" value="Unassembled WGS sequence"/>
</dbReference>
<keyword evidence="2" id="KW-1185">Reference proteome</keyword>
<sequence>MNDRDRNLRVLADHVIWLAGKQGAASGRITLANQAISGASDSVLSSHGAACLATHLAVTAAERARSTAGAKIYEIATDLEDRLRAAAALYDNVDYQNGRDVSACGL</sequence>